<dbReference type="OrthoDB" id="271268at2"/>
<evidence type="ECO:0000313" key="3">
    <source>
        <dbReference type="Proteomes" id="UP000317421"/>
    </source>
</evidence>
<gene>
    <name evidence="2" type="ORF">Pla108_24560</name>
</gene>
<organism evidence="2 3">
    <name type="scientific">Botrimarina colliarenosi</name>
    <dbReference type="NCBI Taxonomy" id="2528001"/>
    <lineage>
        <taxon>Bacteria</taxon>
        <taxon>Pseudomonadati</taxon>
        <taxon>Planctomycetota</taxon>
        <taxon>Planctomycetia</taxon>
        <taxon>Pirellulales</taxon>
        <taxon>Lacipirellulaceae</taxon>
        <taxon>Botrimarina</taxon>
    </lineage>
</organism>
<protein>
    <submittedName>
        <fullName evidence="2">Uncharacterized protein</fullName>
    </submittedName>
</protein>
<dbReference type="Proteomes" id="UP000317421">
    <property type="component" value="Unassembled WGS sequence"/>
</dbReference>
<dbReference type="AlphaFoldDB" id="A0A5C6A9J6"/>
<accession>A0A5C6A9J6</accession>
<keyword evidence="1" id="KW-0732">Signal</keyword>
<comment type="caution">
    <text evidence="2">The sequence shown here is derived from an EMBL/GenBank/DDBJ whole genome shotgun (WGS) entry which is preliminary data.</text>
</comment>
<feature type="signal peptide" evidence="1">
    <location>
        <begin position="1"/>
        <end position="30"/>
    </location>
</feature>
<dbReference type="EMBL" id="SJPR01000003">
    <property type="protein sequence ID" value="TWT96682.1"/>
    <property type="molecule type" value="Genomic_DNA"/>
</dbReference>
<evidence type="ECO:0000313" key="2">
    <source>
        <dbReference type="EMBL" id="TWT96682.1"/>
    </source>
</evidence>
<dbReference type="RefSeq" id="WP_146445201.1">
    <property type="nucleotide sequence ID" value="NZ_SJPR01000003.1"/>
</dbReference>
<name>A0A5C6A9J6_9BACT</name>
<keyword evidence="3" id="KW-1185">Reference proteome</keyword>
<reference evidence="2 3" key="1">
    <citation type="submission" date="2019-02" db="EMBL/GenBank/DDBJ databases">
        <title>Deep-cultivation of Planctomycetes and their phenomic and genomic characterization uncovers novel biology.</title>
        <authorList>
            <person name="Wiegand S."/>
            <person name="Jogler M."/>
            <person name="Boedeker C."/>
            <person name="Pinto D."/>
            <person name="Vollmers J."/>
            <person name="Rivas-Marin E."/>
            <person name="Kohn T."/>
            <person name="Peeters S.H."/>
            <person name="Heuer A."/>
            <person name="Rast P."/>
            <person name="Oberbeckmann S."/>
            <person name="Bunk B."/>
            <person name="Jeske O."/>
            <person name="Meyerdierks A."/>
            <person name="Storesund J.E."/>
            <person name="Kallscheuer N."/>
            <person name="Luecker S."/>
            <person name="Lage O.M."/>
            <person name="Pohl T."/>
            <person name="Merkel B.J."/>
            <person name="Hornburger P."/>
            <person name="Mueller R.-W."/>
            <person name="Bruemmer F."/>
            <person name="Labrenz M."/>
            <person name="Spormann A.M."/>
            <person name="Op Den Camp H."/>
            <person name="Overmann J."/>
            <person name="Amann R."/>
            <person name="Jetten M.S.M."/>
            <person name="Mascher T."/>
            <person name="Medema M.H."/>
            <person name="Devos D.P."/>
            <person name="Kaster A.-K."/>
            <person name="Ovreas L."/>
            <person name="Rohde M."/>
            <person name="Galperin M.Y."/>
            <person name="Jogler C."/>
        </authorList>
    </citation>
    <scope>NUCLEOTIDE SEQUENCE [LARGE SCALE GENOMIC DNA]</scope>
    <source>
        <strain evidence="2 3">Pla108</strain>
    </source>
</reference>
<feature type="chain" id="PRO_5022701023" evidence="1">
    <location>
        <begin position="31"/>
        <end position="321"/>
    </location>
</feature>
<sequence precursor="true">MPRLPLIVCSLGLAALLPGLALGQFTSAEATPSSAPAAAPRDFAPGVETVIPPSIDPAETVTQHDVVEIRANEALDWQPKLLADQTLYQDAEDTRFTREIWCLEFGFKPLRMIRFADPSTESGQRFVWYLVYRVKNTGAALKPTMSEADGEFTAVAADSGPIRYLPHFVLQGHDVGPEGGKVYRAYLDQSMPEAVAAIGRREAPGRKLYTSTTMPLEPLAVGEERWGVALWSDIDPEIDFFSVYARGLSNAYEWTDPAGAYAAGDPPGKGREFVRKTLQLNFWRPGDRFLQHENEVRYGTAPGKADLYGVEEGVDYRWVYR</sequence>
<proteinExistence type="predicted"/>
<evidence type="ECO:0000256" key="1">
    <source>
        <dbReference type="SAM" id="SignalP"/>
    </source>
</evidence>